<dbReference type="RefSeq" id="WP_344312895.1">
    <property type="nucleotide sequence ID" value="NZ_BAAANY010000020.1"/>
</dbReference>
<sequence>MQGSARQWRFAVAILVGALTAALVMPADRVDGATVPSQDAPRPATGTGNGW</sequence>
<evidence type="ECO:0000256" key="1">
    <source>
        <dbReference type="SAM" id="MobiDB-lite"/>
    </source>
</evidence>
<accession>A0ABP4TXM9</accession>
<proteinExistence type="predicted"/>
<reference evidence="3" key="1">
    <citation type="journal article" date="2019" name="Int. J. Syst. Evol. Microbiol.">
        <title>The Global Catalogue of Microorganisms (GCM) 10K type strain sequencing project: providing services to taxonomists for standard genome sequencing and annotation.</title>
        <authorList>
            <consortium name="The Broad Institute Genomics Platform"/>
            <consortium name="The Broad Institute Genome Sequencing Center for Infectious Disease"/>
            <person name="Wu L."/>
            <person name="Ma J."/>
        </authorList>
    </citation>
    <scope>NUCLEOTIDE SEQUENCE [LARGE SCALE GENOMIC DNA]</scope>
    <source>
        <strain evidence="3">JCM 14718</strain>
    </source>
</reference>
<evidence type="ECO:0000313" key="2">
    <source>
        <dbReference type="EMBL" id="GAA1694674.1"/>
    </source>
</evidence>
<dbReference type="EMBL" id="BAAANY010000020">
    <property type="protein sequence ID" value="GAA1694674.1"/>
    <property type="molecule type" value="Genomic_DNA"/>
</dbReference>
<comment type="caution">
    <text evidence="2">The sequence shown here is derived from an EMBL/GenBank/DDBJ whole genome shotgun (WGS) entry which is preliminary data.</text>
</comment>
<gene>
    <name evidence="2" type="ORF">GCM10009765_49920</name>
</gene>
<keyword evidence="3" id="KW-1185">Reference proteome</keyword>
<name>A0ABP4TXM9_9ACTN</name>
<dbReference type="Proteomes" id="UP001500618">
    <property type="component" value="Unassembled WGS sequence"/>
</dbReference>
<evidence type="ECO:0000313" key="3">
    <source>
        <dbReference type="Proteomes" id="UP001500618"/>
    </source>
</evidence>
<protein>
    <submittedName>
        <fullName evidence="2">Uncharacterized protein</fullName>
    </submittedName>
</protein>
<feature type="region of interest" description="Disordered" evidence="1">
    <location>
        <begin position="32"/>
        <end position="51"/>
    </location>
</feature>
<organism evidence="2 3">
    <name type="scientific">Fodinicola feengrottensis</name>
    <dbReference type="NCBI Taxonomy" id="435914"/>
    <lineage>
        <taxon>Bacteria</taxon>
        <taxon>Bacillati</taxon>
        <taxon>Actinomycetota</taxon>
        <taxon>Actinomycetes</taxon>
        <taxon>Mycobacteriales</taxon>
        <taxon>Fodinicola</taxon>
    </lineage>
</organism>